<accession>A0A964UK90</accession>
<comment type="caution">
    <text evidence="8">The sequence shown here is derived from an EMBL/GenBank/DDBJ whole genome shotgun (WGS) entry which is preliminary data.</text>
</comment>
<dbReference type="Proteomes" id="UP000598297">
    <property type="component" value="Unassembled WGS sequence"/>
</dbReference>
<feature type="compositionally biased region" description="Low complexity" evidence="5">
    <location>
        <begin position="1"/>
        <end position="14"/>
    </location>
</feature>
<feature type="domain" description="RDD" evidence="7">
    <location>
        <begin position="83"/>
        <end position="172"/>
    </location>
</feature>
<keyword evidence="2 6" id="KW-0812">Transmembrane</keyword>
<dbReference type="SUPFAM" id="SSF81995">
    <property type="entry name" value="beta-sandwich domain of Sec23/24"/>
    <property type="match status" value="1"/>
</dbReference>
<dbReference type="AlphaFoldDB" id="A0A964UK90"/>
<proteinExistence type="predicted"/>
<evidence type="ECO:0000256" key="2">
    <source>
        <dbReference type="ARBA" id="ARBA00022692"/>
    </source>
</evidence>
<comment type="subcellular location">
    <subcellularLocation>
        <location evidence="1">Membrane</location>
        <topology evidence="1">Multi-pass membrane protein</topology>
    </subcellularLocation>
</comment>
<keyword evidence="3 6" id="KW-1133">Transmembrane helix</keyword>
<feature type="transmembrane region" description="Helical" evidence="6">
    <location>
        <begin position="115"/>
        <end position="138"/>
    </location>
</feature>
<keyword evidence="9" id="KW-1185">Reference proteome</keyword>
<dbReference type="OrthoDB" id="3536214at2"/>
<protein>
    <recommendedName>
        <fullName evidence="7">RDD domain-containing protein</fullName>
    </recommendedName>
</protein>
<evidence type="ECO:0000256" key="4">
    <source>
        <dbReference type="ARBA" id="ARBA00023136"/>
    </source>
</evidence>
<dbReference type="InterPro" id="IPR010432">
    <property type="entry name" value="RDD"/>
</dbReference>
<feature type="region of interest" description="Disordered" evidence="5">
    <location>
        <begin position="1"/>
        <end position="74"/>
    </location>
</feature>
<gene>
    <name evidence="8" type="ORF">GUY60_04225</name>
</gene>
<feature type="compositionally biased region" description="Low complexity" evidence="5">
    <location>
        <begin position="22"/>
        <end position="71"/>
    </location>
</feature>
<organism evidence="8 9">
    <name type="scientific">Streptomyces boluensis</name>
    <dbReference type="NCBI Taxonomy" id="1775135"/>
    <lineage>
        <taxon>Bacteria</taxon>
        <taxon>Bacillati</taxon>
        <taxon>Actinomycetota</taxon>
        <taxon>Actinomycetes</taxon>
        <taxon>Kitasatosporales</taxon>
        <taxon>Streptomycetaceae</taxon>
        <taxon>Streptomyces</taxon>
    </lineage>
</organism>
<name>A0A964UK90_9ACTN</name>
<evidence type="ECO:0000256" key="5">
    <source>
        <dbReference type="SAM" id="MobiDB-lite"/>
    </source>
</evidence>
<reference evidence="8" key="1">
    <citation type="submission" date="2020-01" db="EMBL/GenBank/DDBJ databases">
        <title>Whole-genome analyses of novel actinobacteria.</title>
        <authorList>
            <person name="Sahin N."/>
        </authorList>
    </citation>
    <scope>NUCLEOTIDE SEQUENCE</scope>
    <source>
        <strain evidence="8">YC537</strain>
    </source>
</reference>
<evidence type="ECO:0000256" key="3">
    <source>
        <dbReference type="ARBA" id="ARBA00022989"/>
    </source>
</evidence>
<evidence type="ECO:0000259" key="7">
    <source>
        <dbReference type="Pfam" id="PF06271"/>
    </source>
</evidence>
<evidence type="ECO:0000256" key="6">
    <source>
        <dbReference type="SAM" id="Phobius"/>
    </source>
</evidence>
<evidence type="ECO:0000313" key="9">
    <source>
        <dbReference type="Proteomes" id="UP000598297"/>
    </source>
</evidence>
<dbReference type="GO" id="GO:0016020">
    <property type="term" value="C:membrane"/>
    <property type="evidence" value="ECO:0007669"/>
    <property type="project" value="UniProtKB-SubCell"/>
</dbReference>
<dbReference type="RefSeq" id="WP_161693878.1">
    <property type="nucleotide sequence ID" value="NZ_JAAAHS010000017.1"/>
</dbReference>
<keyword evidence="4 6" id="KW-0472">Membrane</keyword>
<evidence type="ECO:0000256" key="1">
    <source>
        <dbReference type="ARBA" id="ARBA00004141"/>
    </source>
</evidence>
<dbReference type="EMBL" id="JAAAHS010000017">
    <property type="protein sequence ID" value="NBE50644.1"/>
    <property type="molecule type" value="Genomic_DNA"/>
</dbReference>
<evidence type="ECO:0000313" key="8">
    <source>
        <dbReference type="EMBL" id="NBE50644.1"/>
    </source>
</evidence>
<sequence length="207" mass="23491">MNNYQPQQPSQNPYAPQPPHPYAAQQQPAHPYAQQQQPPHPYAAQQQPPYPYPAQQQPPNAYQQQPHLQQQRPAVPEEIGDVRRMLAAGADWIVTIVGGLALAKQLGADMTGWPYLGLIVGCVFGVSFVHHVFATWIFRATLGKFLLVTRVVREDDGGRPRFWRIVWRWLVGLTWVPMQPVRSLIAADGDPYEDHCGLKYVLSRDLR</sequence>
<dbReference type="Pfam" id="PF06271">
    <property type="entry name" value="RDD"/>
    <property type="match status" value="1"/>
</dbReference>